<reference evidence="8 9" key="1">
    <citation type="journal article" date="2019" name="Commun. Biol.">
        <title>The bagworm genome reveals a unique fibroin gene that provides high tensile strength.</title>
        <authorList>
            <person name="Kono N."/>
            <person name="Nakamura H."/>
            <person name="Ohtoshi R."/>
            <person name="Tomita M."/>
            <person name="Numata K."/>
            <person name="Arakawa K."/>
        </authorList>
    </citation>
    <scope>NUCLEOTIDE SEQUENCE [LARGE SCALE GENOMIC DNA]</scope>
</reference>
<feature type="binding site" evidence="3">
    <location>
        <position position="106"/>
    </location>
    <ligand>
        <name>Zn(2+)</name>
        <dbReference type="ChEBI" id="CHEBI:29105"/>
        <label>1</label>
    </ligand>
</feature>
<dbReference type="PANTHER" id="PTHR45640">
    <property type="entry name" value="HEAT SHOCK PROTEIN HSP-12.2-RELATED"/>
    <property type="match status" value="1"/>
</dbReference>
<keyword evidence="1" id="KW-0346">Stress response</keyword>
<dbReference type="Pfam" id="PF00011">
    <property type="entry name" value="HSP20"/>
    <property type="match status" value="1"/>
</dbReference>
<dbReference type="InterPro" id="IPR055269">
    <property type="entry name" value="Alpha-crystallin/HSP_16"/>
</dbReference>
<sequence>MALLPYLVDYELNPRRLRDQLFGATSTLDDLLSDVFDRPIPRYRNYIRPWRKLIPRERFASTIKADRDKFQINLDVQHFSPDEVSVKTCDGYIVIEGSHEEKKDDHGFVSRSFKRRYALPEGCSPELVQSRLSSDGVLTVEAPREGLAPGERVVPITHTGPIRRKHTEEGEDQEQIQNGGSEPEEKAPQKKKKR</sequence>
<dbReference type="Gene3D" id="2.60.40.790">
    <property type="match status" value="1"/>
</dbReference>
<evidence type="ECO:0000256" key="3">
    <source>
        <dbReference type="PIRSR" id="PIRSR036514-1"/>
    </source>
</evidence>
<keyword evidence="3" id="KW-0862">Zinc</keyword>
<dbReference type="GO" id="GO:0046872">
    <property type="term" value="F:metal ion binding"/>
    <property type="evidence" value="ECO:0007669"/>
    <property type="project" value="UniProtKB-KW"/>
</dbReference>
<keyword evidence="3" id="KW-0479">Metal-binding</keyword>
<accession>A0A4C1STY8</accession>
<comment type="similarity">
    <text evidence="2 4 5">Belongs to the small heat shock protein (HSP20) family.</text>
</comment>
<dbReference type="PROSITE" id="PS01031">
    <property type="entry name" value="SHSP"/>
    <property type="match status" value="1"/>
</dbReference>
<evidence type="ECO:0000256" key="5">
    <source>
        <dbReference type="RuleBase" id="RU003616"/>
    </source>
</evidence>
<feature type="domain" description="SHSP" evidence="7">
    <location>
        <begin position="52"/>
        <end position="159"/>
    </location>
</feature>
<dbReference type="GO" id="GO:0009408">
    <property type="term" value="P:response to heat"/>
    <property type="evidence" value="ECO:0007669"/>
    <property type="project" value="UniProtKB-ARBA"/>
</dbReference>
<name>A0A4C1STY8_EUMVA</name>
<protein>
    <submittedName>
        <fullName evidence="8">Protein lethal(2)essential for life</fullName>
    </submittedName>
</protein>
<keyword evidence="9" id="KW-1185">Reference proteome</keyword>
<evidence type="ECO:0000256" key="4">
    <source>
        <dbReference type="PROSITE-ProRule" id="PRU00285"/>
    </source>
</evidence>
<evidence type="ECO:0000256" key="1">
    <source>
        <dbReference type="ARBA" id="ARBA00023016"/>
    </source>
</evidence>
<dbReference type="STRING" id="151549.A0A4C1STY8"/>
<dbReference type="GO" id="GO:0042026">
    <property type="term" value="P:protein refolding"/>
    <property type="evidence" value="ECO:0007669"/>
    <property type="project" value="TreeGrafter"/>
</dbReference>
<dbReference type="GO" id="GO:0051082">
    <property type="term" value="F:unfolded protein binding"/>
    <property type="evidence" value="ECO:0007669"/>
    <property type="project" value="TreeGrafter"/>
</dbReference>
<proteinExistence type="inferred from homology"/>
<gene>
    <name evidence="8" type="primary">l(2)efl</name>
    <name evidence="8" type="ORF">EVAR_3719_1</name>
</gene>
<dbReference type="PIRSF" id="PIRSF036514">
    <property type="entry name" value="Sm_HSP_B1"/>
    <property type="match status" value="1"/>
</dbReference>
<dbReference type="Proteomes" id="UP000299102">
    <property type="component" value="Unassembled WGS sequence"/>
</dbReference>
<dbReference type="GO" id="GO:0005634">
    <property type="term" value="C:nucleus"/>
    <property type="evidence" value="ECO:0007669"/>
    <property type="project" value="TreeGrafter"/>
</dbReference>
<dbReference type="GO" id="GO:0005737">
    <property type="term" value="C:cytoplasm"/>
    <property type="evidence" value="ECO:0007669"/>
    <property type="project" value="TreeGrafter"/>
</dbReference>
<comment type="caution">
    <text evidence="8">The sequence shown here is derived from an EMBL/GenBank/DDBJ whole genome shotgun (WGS) entry which is preliminary data.</text>
</comment>
<evidence type="ECO:0000256" key="2">
    <source>
        <dbReference type="PIRNR" id="PIRNR036514"/>
    </source>
</evidence>
<evidence type="ECO:0000259" key="7">
    <source>
        <dbReference type="PROSITE" id="PS01031"/>
    </source>
</evidence>
<dbReference type="InterPro" id="IPR001436">
    <property type="entry name" value="Alpha-crystallin/sHSP_animal"/>
</dbReference>
<dbReference type="CDD" id="cd06526">
    <property type="entry name" value="metazoan_ACD"/>
    <property type="match status" value="1"/>
</dbReference>
<dbReference type="InterPro" id="IPR008978">
    <property type="entry name" value="HSP20-like_chaperone"/>
</dbReference>
<feature type="binding site" evidence="3">
    <location>
        <position position="101"/>
    </location>
    <ligand>
        <name>Zn(2+)</name>
        <dbReference type="ChEBI" id="CHEBI:29105"/>
        <label>1</label>
    </ligand>
</feature>
<dbReference type="PANTHER" id="PTHR45640:SF13">
    <property type="entry name" value="HEAT SHOCK PROTEIN 22-RELATED"/>
    <property type="match status" value="1"/>
</dbReference>
<dbReference type="EMBL" id="BGZK01000015">
    <property type="protein sequence ID" value="GBP04787.1"/>
    <property type="molecule type" value="Genomic_DNA"/>
</dbReference>
<organism evidence="8 9">
    <name type="scientific">Eumeta variegata</name>
    <name type="common">Bagworm moth</name>
    <name type="synonym">Eumeta japonica</name>
    <dbReference type="NCBI Taxonomy" id="151549"/>
    <lineage>
        <taxon>Eukaryota</taxon>
        <taxon>Metazoa</taxon>
        <taxon>Ecdysozoa</taxon>
        <taxon>Arthropoda</taxon>
        <taxon>Hexapoda</taxon>
        <taxon>Insecta</taxon>
        <taxon>Pterygota</taxon>
        <taxon>Neoptera</taxon>
        <taxon>Endopterygota</taxon>
        <taxon>Lepidoptera</taxon>
        <taxon>Glossata</taxon>
        <taxon>Ditrysia</taxon>
        <taxon>Tineoidea</taxon>
        <taxon>Psychidae</taxon>
        <taxon>Oiketicinae</taxon>
        <taxon>Eumeta</taxon>
    </lineage>
</organism>
<dbReference type="OrthoDB" id="1431247at2759"/>
<feature type="binding site" evidence="3">
    <location>
        <position position="99"/>
    </location>
    <ligand>
        <name>Zn(2+)</name>
        <dbReference type="ChEBI" id="CHEBI:29105"/>
        <label>1</label>
    </ligand>
</feature>
<evidence type="ECO:0000256" key="6">
    <source>
        <dbReference type="SAM" id="MobiDB-lite"/>
    </source>
</evidence>
<evidence type="ECO:0000313" key="8">
    <source>
        <dbReference type="EMBL" id="GBP04787.1"/>
    </source>
</evidence>
<dbReference type="SUPFAM" id="SSF49764">
    <property type="entry name" value="HSP20-like chaperones"/>
    <property type="match status" value="1"/>
</dbReference>
<dbReference type="InterPro" id="IPR002068">
    <property type="entry name" value="A-crystallin/Hsp20_dom"/>
</dbReference>
<feature type="region of interest" description="Disordered" evidence="6">
    <location>
        <begin position="146"/>
        <end position="194"/>
    </location>
</feature>
<dbReference type="AlphaFoldDB" id="A0A4C1STY8"/>
<evidence type="ECO:0000313" key="9">
    <source>
        <dbReference type="Proteomes" id="UP000299102"/>
    </source>
</evidence>
<dbReference type="PRINTS" id="PR00299">
    <property type="entry name" value="ACRYSTALLIN"/>
</dbReference>